<gene>
    <name evidence="3" type="ORF">I350_05630</name>
</gene>
<dbReference type="EMBL" id="MEKH01000008">
    <property type="protein sequence ID" value="ODO05018.1"/>
    <property type="molecule type" value="Genomic_DNA"/>
</dbReference>
<protein>
    <submittedName>
        <fullName evidence="3">Uncharacterized protein</fullName>
    </submittedName>
</protein>
<accession>A0A1E3JVY4</accession>
<evidence type="ECO:0000313" key="3">
    <source>
        <dbReference type="EMBL" id="ODO05018.1"/>
    </source>
</evidence>
<evidence type="ECO:0000256" key="1">
    <source>
        <dbReference type="SAM" id="Coils"/>
    </source>
</evidence>
<dbReference type="Proteomes" id="UP000095149">
    <property type="component" value="Unassembled WGS sequence"/>
</dbReference>
<dbReference type="AlphaFoldDB" id="A0A1E3JVY4"/>
<sequence length="240" mass="26605">MAEEEESGNPSSSYGESFLLPGPSQGNDGSQFGVPPSLAYLQGYEPDDSASLGMFAGGEPSQPGYAVDSVFPTSQPLDDTLSYHPDGVRGSRPILPRKDSTRSSGCSRTSNKSGQNNSTDAMISRVMSRFQSYDDLSKKHKTWEEKEVRKILGNRRKAGIHYNREGETMKQLKSKNSELSSMLKDRDDTIETLSKIREEQNHQVAVKAERIRRLETQLSAMESLVQATEESGTEVYGERQ</sequence>
<feature type="compositionally biased region" description="Polar residues" evidence="2">
    <location>
        <begin position="102"/>
        <end position="121"/>
    </location>
</feature>
<evidence type="ECO:0000313" key="4">
    <source>
        <dbReference type="Proteomes" id="UP000095149"/>
    </source>
</evidence>
<organism evidence="3 4">
    <name type="scientific">Cryptococcus amylolentus CBS 6273</name>
    <dbReference type="NCBI Taxonomy" id="1296118"/>
    <lineage>
        <taxon>Eukaryota</taxon>
        <taxon>Fungi</taxon>
        <taxon>Dikarya</taxon>
        <taxon>Basidiomycota</taxon>
        <taxon>Agaricomycotina</taxon>
        <taxon>Tremellomycetes</taxon>
        <taxon>Tremellales</taxon>
        <taxon>Cryptococcaceae</taxon>
        <taxon>Cryptococcus</taxon>
    </lineage>
</organism>
<name>A0A1E3JVY4_9TREE</name>
<proteinExistence type="predicted"/>
<keyword evidence="1" id="KW-0175">Coiled coil</keyword>
<feature type="region of interest" description="Disordered" evidence="2">
    <location>
        <begin position="1"/>
        <end position="121"/>
    </location>
</feature>
<evidence type="ECO:0000256" key="2">
    <source>
        <dbReference type="SAM" id="MobiDB-lite"/>
    </source>
</evidence>
<comment type="caution">
    <text evidence="3">The sequence shown here is derived from an EMBL/GenBank/DDBJ whole genome shotgun (WGS) entry which is preliminary data.</text>
</comment>
<reference evidence="3 4" key="1">
    <citation type="submission" date="2016-06" db="EMBL/GenBank/DDBJ databases">
        <title>Evolution of pathogenesis and genome organization in the Tremellales.</title>
        <authorList>
            <person name="Cuomo C."/>
            <person name="Litvintseva A."/>
            <person name="Heitman J."/>
            <person name="Chen Y."/>
            <person name="Sun S."/>
            <person name="Springer D."/>
            <person name="Dromer F."/>
            <person name="Young S."/>
            <person name="Zeng Q."/>
            <person name="Chapman S."/>
            <person name="Gujja S."/>
            <person name="Saif S."/>
            <person name="Birren B."/>
        </authorList>
    </citation>
    <scope>NUCLEOTIDE SEQUENCE [LARGE SCALE GENOMIC DNA]</scope>
    <source>
        <strain evidence="3 4">CBS 6273</strain>
    </source>
</reference>
<feature type="coiled-coil region" evidence="1">
    <location>
        <begin position="197"/>
        <end position="231"/>
    </location>
</feature>